<evidence type="ECO:0000313" key="2">
    <source>
        <dbReference type="Proteomes" id="UP000299102"/>
    </source>
</evidence>
<sequence length="92" mass="10432">MVPLSDNDEESDQLNRSYLDQLNQSGLDLKIYLRSEIVRSRQFVRGPSTPLFLGVQVPDGGLMLPHARMPSRREYDPDGLVVMALFQRSKLG</sequence>
<gene>
    <name evidence="1" type="ORF">EVAR_26107_1</name>
</gene>
<protein>
    <submittedName>
        <fullName evidence="1">Uncharacterized protein</fullName>
    </submittedName>
</protein>
<dbReference type="Proteomes" id="UP000299102">
    <property type="component" value="Unassembled WGS sequence"/>
</dbReference>
<name>A0A4C1WX72_EUMVA</name>
<organism evidence="1 2">
    <name type="scientific">Eumeta variegata</name>
    <name type="common">Bagworm moth</name>
    <name type="synonym">Eumeta japonica</name>
    <dbReference type="NCBI Taxonomy" id="151549"/>
    <lineage>
        <taxon>Eukaryota</taxon>
        <taxon>Metazoa</taxon>
        <taxon>Ecdysozoa</taxon>
        <taxon>Arthropoda</taxon>
        <taxon>Hexapoda</taxon>
        <taxon>Insecta</taxon>
        <taxon>Pterygota</taxon>
        <taxon>Neoptera</taxon>
        <taxon>Endopterygota</taxon>
        <taxon>Lepidoptera</taxon>
        <taxon>Glossata</taxon>
        <taxon>Ditrysia</taxon>
        <taxon>Tineoidea</taxon>
        <taxon>Psychidae</taxon>
        <taxon>Oiketicinae</taxon>
        <taxon>Eumeta</taxon>
    </lineage>
</organism>
<evidence type="ECO:0000313" key="1">
    <source>
        <dbReference type="EMBL" id="GBP56136.1"/>
    </source>
</evidence>
<reference evidence="1 2" key="1">
    <citation type="journal article" date="2019" name="Commun. Biol.">
        <title>The bagworm genome reveals a unique fibroin gene that provides high tensile strength.</title>
        <authorList>
            <person name="Kono N."/>
            <person name="Nakamura H."/>
            <person name="Ohtoshi R."/>
            <person name="Tomita M."/>
            <person name="Numata K."/>
            <person name="Arakawa K."/>
        </authorList>
    </citation>
    <scope>NUCLEOTIDE SEQUENCE [LARGE SCALE GENOMIC DNA]</scope>
</reference>
<proteinExistence type="predicted"/>
<keyword evidence="2" id="KW-1185">Reference proteome</keyword>
<dbReference type="AlphaFoldDB" id="A0A4C1WX72"/>
<comment type="caution">
    <text evidence="1">The sequence shown here is derived from an EMBL/GenBank/DDBJ whole genome shotgun (WGS) entry which is preliminary data.</text>
</comment>
<dbReference type="EMBL" id="BGZK01000685">
    <property type="protein sequence ID" value="GBP56136.1"/>
    <property type="molecule type" value="Genomic_DNA"/>
</dbReference>
<accession>A0A4C1WX72</accession>